<feature type="compositionally biased region" description="Low complexity" evidence="1">
    <location>
        <begin position="47"/>
        <end position="73"/>
    </location>
</feature>
<dbReference type="Gene3D" id="2.60.40.2360">
    <property type="entry name" value="Intracellular proteinase inhibitor BsuPI"/>
    <property type="match status" value="1"/>
</dbReference>
<feature type="region of interest" description="Disordered" evidence="1">
    <location>
        <begin position="170"/>
        <end position="226"/>
    </location>
</feature>
<protein>
    <submittedName>
        <fullName evidence="3">Uncharacterized protein</fullName>
    </submittedName>
</protein>
<keyword evidence="2" id="KW-1133">Transmembrane helix</keyword>
<feature type="compositionally biased region" description="Basic residues" evidence="1">
    <location>
        <begin position="97"/>
        <end position="113"/>
    </location>
</feature>
<sequence length="352" mass="37624">MSSSWATRAAARSPPRAAPSTRAPSPAGCSACSSRRSRPRCSRRAARAAPRPATSSASTSRRPSSSSSGGSTACRAISTPARWASWGCATGSATARSKRCARRGSATPRRRGRAAPARGRLLDLTGVSSPRRPLPKKIYVRRRVAAVVALLVLIAIFVTVAVIVVRNVGDDEPDPAATETSSSTSTSASEDPASATGEPLPEEDGGRTLSEWEEERSDSAGKDSCETADLTLRARANKATYEETDTPVFQLEVKNPTNADCEVNLADETLRFEVYDMATHERIWSDLDCLEAEATGNETFTAGESRYFQATWGRQTSAPDQCDDREEAESGSYYLHGVIGDNASDPEPFNLA</sequence>
<organism evidence="3 4">
    <name type="scientific">Corynebacterium otitidis ATCC 51513</name>
    <dbReference type="NCBI Taxonomy" id="883169"/>
    <lineage>
        <taxon>Bacteria</taxon>
        <taxon>Bacillati</taxon>
        <taxon>Actinomycetota</taxon>
        <taxon>Actinomycetes</taxon>
        <taxon>Mycobacteriales</taxon>
        <taxon>Corynebacteriaceae</taxon>
        <taxon>Corynebacterium</taxon>
    </lineage>
</organism>
<feature type="transmembrane region" description="Helical" evidence="2">
    <location>
        <begin position="144"/>
        <end position="165"/>
    </location>
</feature>
<accession>I7IXG6</accession>
<dbReference type="Proteomes" id="UP000011016">
    <property type="component" value="Unassembled WGS sequence"/>
</dbReference>
<comment type="caution">
    <text evidence="3">The sequence shown here is derived from an EMBL/GenBank/DDBJ whole genome shotgun (WGS) entry which is preliminary data.</text>
</comment>
<gene>
    <name evidence="3" type="ORF">BN46_1077</name>
</gene>
<feature type="region of interest" description="Disordered" evidence="1">
    <location>
        <begin position="97"/>
        <end position="128"/>
    </location>
</feature>
<evidence type="ECO:0000313" key="3">
    <source>
        <dbReference type="EMBL" id="CCI83803.1"/>
    </source>
</evidence>
<dbReference type="InterPro" id="IPR038144">
    <property type="entry name" value="IPI"/>
</dbReference>
<name>I7IXG6_9CORY</name>
<feature type="compositionally biased region" description="Basic residues" evidence="1">
    <location>
        <begin position="35"/>
        <end position="46"/>
    </location>
</feature>
<reference evidence="3 4" key="1">
    <citation type="journal article" date="2012" name="J. Bacteriol.">
        <title>Draft Genome Sequence of Turicella otitidis ATCC 51513, Isolated from Middle Ear Fluid from a Child with Otitis Media.</title>
        <authorList>
            <person name="Brinkrolf K."/>
            <person name="Schneider J."/>
            <person name="Knecht M."/>
            <person name="Ruckert C."/>
            <person name="Tauch A."/>
        </authorList>
    </citation>
    <scope>NUCLEOTIDE SEQUENCE [LARGE SCALE GENOMIC DNA]</scope>
    <source>
        <strain evidence="3 4">ATCC 51513</strain>
    </source>
</reference>
<proteinExistence type="predicted"/>
<evidence type="ECO:0000313" key="4">
    <source>
        <dbReference type="Proteomes" id="UP000011016"/>
    </source>
</evidence>
<feature type="region of interest" description="Disordered" evidence="1">
    <location>
        <begin position="1"/>
        <end position="73"/>
    </location>
</feature>
<keyword evidence="2" id="KW-0812">Transmembrane</keyword>
<dbReference type="EMBL" id="CAJZ01000150">
    <property type="protein sequence ID" value="CCI83803.1"/>
    <property type="molecule type" value="Genomic_DNA"/>
</dbReference>
<feature type="compositionally biased region" description="Low complexity" evidence="1">
    <location>
        <begin position="1"/>
        <end position="34"/>
    </location>
</feature>
<evidence type="ECO:0000256" key="2">
    <source>
        <dbReference type="SAM" id="Phobius"/>
    </source>
</evidence>
<dbReference type="AlphaFoldDB" id="I7IXG6"/>
<feature type="compositionally biased region" description="Low complexity" evidence="1">
    <location>
        <begin position="175"/>
        <end position="196"/>
    </location>
</feature>
<evidence type="ECO:0000256" key="1">
    <source>
        <dbReference type="SAM" id="MobiDB-lite"/>
    </source>
</evidence>
<keyword evidence="2" id="KW-0472">Membrane</keyword>